<dbReference type="RefSeq" id="WP_158292833.1">
    <property type="nucleotide sequence ID" value="NZ_SLWM01000004.1"/>
</dbReference>
<keyword evidence="2" id="KW-1185">Reference proteome</keyword>
<evidence type="ECO:0000313" key="1">
    <source>
        <dbReference type="EMBL" id="TCO26100.1"/>
    </source>
</evidence>
<dbReference type="Proteomes" id="UP000295818">
    <property type="component" value="Unassembled WGS sequence"/>
</dbReference>
<dbReference type="EMBL" id="SLWM01000004">
    <property type="protein sequence ID" value="TCO26100.1"/>
    <property type="molecule type" value="Genomic_DNA"/>
</dbReference>
<evidence type="ECO:0000313" key="2">
    <source>
        <dbReference type="Proteomes" id="UP000295818"/>
    </source>
</evidence>
<sequence>MTSAEPPETGSVVHGEPDARQALVDRISTELDWLAVAPQHLERVRLW</sequence>
<organism evidence="1 2">
    <name type="scientific">Kribbella orskensis</name>
    <dbReference type="NCBI Taxonomy" id="2512216"/>
    <lineage>
        <taxon>Bacteria</taxon>
        <taxon>Bacillati</taxon>
        <taxon>Actinomycetota</taxon>
        <taxon>Actinomycetes</taxon>
        <taxon>Propionibacteriales</taxon>
        <taxon>Kribbellaceae</taxon>
        <taxon>Kribbella</taxon>
    </lineage>
</organism>
<proteinExistence type="predicted"/>
<accession>A0ABY2BRY4</accession>
<comment type="caution">
    <text evidence="1">The sequence shown here is derived from an EMBL/GenBank/DDBJ whole genome shotgun (WGS) entry which is preliminary data.</text>
</comment>
<protein>
    <submittedName>
        <fullName evidence="1">Uncharacterized protein</fullName>
    </submittedName>
</protein>
<gene>
    <name evidence="1" type="ORF">EV644_104604</name>
</gene>
<reference evidence="1 2" key="1">
    <citation type="journal article" date="2015" name="Stand. Genomic Sci.">
        <title>Genomic Encyclopedia of Bacterial and Archaeal Type Strains, Phase III: the genomes of soil and plant-associated and newly described type strains.</title>
        <authorList>
            <person name="Whitman W.B."/>
            <person name="Woyke T."/>
            <person name="Klenk H.P."/>
            <person name="Zhou Y."/>
            <person name="Lilburn T.G."/>
            <person name="Beck B.J."/>
            <person name="De Vos P."/>
            <person name="Vandamme P."/>
            <person name="Eisen J.A."/>
            <person name="Garrity G."/>
            <person name="Hugenholtz P."/>
            <person name="Kyrpides N.C."/>
        </authorList>
    </citation>
    <scope>NUCLEOTIDE SEQUENCE [LARGE SCALE GENOMIC DNA]</scope>
    <source>
        <strain evidence="1 2">VKM Ac-2538</strain>
    </source>
</reference>
<name>A0ABY2BRY4_9ACTN</name>